<proteinExistence type="predicted"/>
<feature type="transmembrane region" description="Helical" evidence="1">
    <location>
        <begin position="77"/>
        <end position="110"/>
    </location>
</feature>
<dbReference type="RefSeq" id="WP_302928839.1">
    <property type="nucleotide sequence ID" value="NZ_JAJEPW010000021.1"/>
</dbReference>
<dbReference type="Pfam" id="PF07331">
    <property type="entry name" value="TctB"/>
    <property type="match status" value="1"/>
</dbReference>
<feature type="transmembrane region" description="Helical" evidence="1">
    <location>
        <begin position="6"/>
        <end position="23"/>
    </location>
</feature>
<organism evidence="3 4">
    <name type="scientific">Brotocaccenecus cirricatena</name>
    <dbReference type="NCBI Taxonomy" id="3064195"/>
    <lineage>
        <taxon>Bacteria</taxon>
        <taxon>Bacillati</taxon>
        <taxon>Bacillota</taxon>
        <taxon>Clostridia</taxon>
        <taxon>Eubacteriales</taxon>
        <taxon>Oscillospiraceae</taxon>
        <taxon>Brotocaccenecus</taxon>
    </lineage>
</organism>
<keyword evidence="1" id="KW-1133">Transmembrane helix</keyword>
<evidence type="ECO:0000259" key="2">
    <source>
        <dbReference type="Pfam" id="PF07331"/>
    </source>
</evidence>
<dbReference type="InterPro" id="IPR009936">
    <property type="entry name" value="DUF1468"/>
</dbReference>
<keyword evidence="1" id="KW-0472">Membrane</keyword>
<dbReference type="AlphaFoldDB" id="A0AAE3ACD8"/>
<accession>A0AAE3ACD8</accession>
<keyword evidence="4" id="KW-1185">Reference proteome</keyword>
<evidence type="ECO:0000313" key="3">
    <source>
        <dbReference type="EMBL" id="MCC2129564.1"/>
    </source>
</evidence>
<gene>
    <name evidence="3" type="ORF">LKD37_08565</name>
</gene>
<evidence type="ECO:0000313" key="4">
    <source>
        <dbReference type="Proteomes" id="UP001199319"/>
    </source>
</evidence>
<comment type="caution">
    <text evidence="3">The sequence shown here is derived from an EMBL/GenBank/DDBJ whole genome shotgun (WGS) entry which is preliminary data.</text>
</comment>
<feature type="transmembrane region" description="Helical" evidence="1">
    <location>
        <begin position="35"/>
        <end position="57"/>
    </location>
</feature>
<evidence type="ECO:0000256" key="1">
    <source>
        <dbReference type="SAM" id="Phobius"/>
    </source>
</evidence>
<dbReference type="Proteomes" id="UP001199319">
    <property type="component" value="Unassembled WGS sequence"/>
</dbReference>
<dbReference type="EMBL" id="JAJEPW010000021">
    <property type="protein sequence ID" value="MCC2129564.1"/>
    <property type="molecule type" value="Genomic_DNA"/>
</dbReference>
<keyword evidence="1" id="KW-0812">Transmembrane</keyword>
<protein>
    <submittedName>
        <fullName evidence="3">Tripartite tricarboxylate transporter TctB family protein</fullName>
    </submittedName>
</protein>
<reference evidence="3" key="1">
    <citation type="submission" date="2021-10" db="EMBL/GenBank/DDBJ databases">
        <title>Anaerobic single-cell dispensing facilitates the cultivation of human gut bacteria.</title>
        <authorList>
            <person name="Afrizal A."/>
        </authorList>
    </citation>
    <scope>NUCLEOTIDE SEQUENCE</scope>
    <source>
        <strain evidence="3">CLA-AA-H272</strain>
    </source>
</reference>
<name>A0AAE3ACD8_9FIRM</name>
<feature type="domain" description="DUF1468" evidence="2">
    <location>
        <begin position="7"/>
        <end position="145"/>
    </location>
</feature>
<sequence>MKKLNIVFSVVLIAVAAFFFFYADTFKMLPGQTEIGPGAFPKAVCVGLAVCGILLIIQELRKDGSEKAELFSKKLLIGIAAAVAYFVLLKILGFVLDSIWVVFVMMALLLNEPFKKAWPLMLAVSILAPVVLYAIFGMFLKVPLPNGILSGLLG</sequence>
<feature type="transmembrane region" description="Helical" evidence="1">
    <location>
        <begin position="117"/>
        <end position="140"/>
    </location>
</feature>